<protein>
    <submittedName>
        <fullName evidence="10">Proline/betaine transporter</fullName>
    </submittedName>
</protein>
<feature type="transmembrane region" description="Helical" evidence="8">
    <location>
        <begin position="93"/>
        <end position="111"/>
    </location>
</feature>
<evidence type="ECO:0000256" key="8">
    <source>
        <dbReference type="SAM" id="Phobius"/>
    </source>
</evidence>
<feature type="transmembrane region" description="Helical" evidence="8">
    <location>
        <begin position="157"/>
        <end position="181"/>
    </location>
</feature>
<feature type="transmembrane region" description="Helical" evidence="8">
    <location>
        <begin position="285"/>
        <end position="305"/>
    </location>
</feature>
<feature type="transmembrane region" description="Helical" evidence="8">
    <location>
        <begin position="193"/>
        <end position="216"/>
    </location>
</feature>
<evidence type="ECO:0000256" key="1">
    <source>
        <dbReference type="ARBA" id="ARBA00004651"/>
    </source>
</evidence>
<dbReference type="InterPro" id="IPR005828">
    <property type="entry name" value="MFS_sugar_transport-like"/>
</dbReference>
<dbReference type="Pfam" id="PF07690">
    <property type="entry name" value="MFS_1"/>
    <property type="match status" value="1"/>
</dbReference>
<evidence type="ECO:0000256" key="7">
    <source>
        <dbReference type="ARBA" id="ARBA00023136"/>
    </source>
</evidence>
<dbReference type="AlphaFoldDB" id="A0A5S9QM42"/>
<evidence type="ECO:0000256" key="4">
    <source>
        <dbReference type="ARBA" id="ARBA00022692"/>
    </source>
</evidence>
<evidence type="ECO:0000256" key="6">
    <source>
        <dbReference type="ARBA" id="ARBA00022989"/>
    </source>
</evidence>
<reference evidence="10 12" key="1">
    <citation type="submission" date="2019-11" db="EMBL/GenBank/DDBJ databases">
        <authorList>
            <person name="Holert J."/>
        </authorList>
    </citation>
    <scope>NUCLEOTIDE SEQUENCE [LARGE SCALE GENOMIC DNA]</scope>
    <source>
        <strain evidence="10">BC5_2</strain>
    </source>
</reference>
<dbReference type="Pfam" id="PF00083">
    <property type="entry name" value="Sugar_tr"/>
    <property type="match status" value="1"/>
</dbReference>
<dbReference type="Proteomes" id="UP000434580">
    <property type="component" value="Unassembled WGS sequence"/>
</dbReference>
<evidence type="ECO:0000256" key="2">
    <source>
        <dbReference type="ARBA" id="ARBA00022448"/>
    </source>
</evidence>
<keyword evidence="3" id="KW-1003">Cell membrane</keyword>
<dbReference type="GO" id="GO:0015293">
    <property type="term" value="F:symporter activity"/>
    <property type="evidence" value="ECO:0007669"/>
    <property type="project" value="UniProtKB-KW"/>
</dbReference>
<evidence type="ECO:0000256" key="3">
    <source>
        <dbReference type="ARBA" id="ARBA00022475"/>
    </source>
</evidence>
<keyword evidence="2" id="KW-0813">Transport</keyword>
<feature type="transmembrane region" description="Helical" evidence="8">
    <location>
        <begin position="62"/>
        <end position="81"/>
    </location>
</feature>
<dbReference type="PROSITE" id="PS50850">
    <property type="entry name" value="MFS"/>
    <property type="match status" value="1"/>
</dbReference>
<feature type="domain" description="Major facilitator superfamily (MFS) profile" evidence="9">
    <location>
        <begin position="21"/>
        <end position="430"/>
    </location>
</feature>
<feature type="transmembrane region" description="Helical" evidence="8">
    <location>
        <begin position="21"/>
        <end position="42"/>
    </location>
</feature>
<dbReference type="GO" id="GO:0005886">
    <property type="term" value="C:plasma membrane"/>
    <property type="evidence" value="ECO:0007669"/>
    <property type="project" value="UniProtKB-SubCell"/>
</dbReference>
<dbReference type="SUPFAM" id="SSF103473">
    <property type="entry name" value="MFS general substrate transporter"/>
    <property type="match status" value="1"/>
</dbReference>
<dbReference type="Gene3D" id="1.20.1250.20">
    <property type="entry name" value="MFS general substrate transporter like domains"/>
    <property type="match status" value="2"/>
</dbReference>
<name>A0A5S9QM42_9GAMM</name>
<feature type="transmembrane region" description="Helical" evidence="8">
    <location>
        <begin position="374"/>
        <end position="398"/>
    </location>
</feature>
<dbReference type="PANTHER" id="PTHR43528:SF1">
    <property type="entry name" value="ALPHA-KETOGLUTARATE PERMEASE"/>
    <property type="match status" value="1"/>
</dbReference>
<evidence type="ECO:0000313" key="10">
    <source>
        <dbReference type="EMBL" id="CAA0097119.1"/>
    </source>
</evidence>
<keyword evidence="4 8" id="KW-0812">Transmembrane</keyword>
<gene>
    <name evidence="10" type="primary">proP_3</name>
    <name evidence="11" type="synonym">proP_2</name>
    <name evidence="11" type="ORF">DPBNPPHM_02070</name>
    <name evidence="10" type="ORF">DPBNPPHM_03490</name>
</gene>
<keyword evidence="6 8" id="KW-1133">Transmembrane helix</keyword>
<feature type="transmembrane region" description="Helical" evidence="8">
    <location>
        <begin position="404"/>
        <end position="424"/>
    </location>
</feature>
<evidence type="ECO:0000313" key="12">
    <source>
        <dbReference type="Proteomes" id="UP000434580"/>
    </source>
</evidence>
<dbReference type="InterPro" id="IPR051084">
    <property type="entry name" value="H+-coupled_symporters"/>
</dbReference>
<proteinExistence type="predicted"/>
<keyword evidence="7 8" id="KW-0472">Membrane</keyword>
<dbReference type="OrthoDB" id="5368493at2"/>
<sequence length="434" mass="47043">MDSEPANNQTAQPVKKVNSKLVSAVVLGNTIAWADFALYAYFSPILAKVFFPFTSYSTSLTLYFLIFAAGFVFRPLGAMISGAYADKHGRRKTLLATVIISSVCTAMIGVLPGYDKLGYFSIALLLAVRILQTMAISAEPTNSTALLIELGHNQRRGFISSSVMCGVFLGFSIGILSFYLITVKLDDAQIALWGWRIPFISFLFIGLLVAVLLNTVDESPVFLAHKARGEINKSPIQTSFNTQIHSLVISFGYGIMMAMGNYFLLGFMPSFLTHDIGLTLEEANLAILVCLLVSTALIPVCGLISDRVGRRPVMATGAVLFILTSYPTFSFIAQGELSYAIIGLVIYAVALAPTAAVLTTAITEMFPFALRCTGGAIGYNVALTVAGGLTPLICQHIYRLTGDIYSLVYYITLMALIHLLFVLFSKETKNNAID</sequence>
<dbReference type="InterPro" id="IPR011701">
    <property type="entry name" value="MFS"/>
</dbReference>
<accession>A0A5S9QM42</accession>
<evidence type="ECO:0000259" key="9">
    <source>
        <dbReference type="PROSITE" id="PS50850"/>
    </source>
</evidence>
<organism evidence="10 12">
    <name type="scientific">BD1-7 clade bacterium</name>
    <dbReference type="NCBI Taxonomy" id="2029982"/>
    <lineage>
        <taxon>Bacteria</taxon>
        <taxon>Pseudomonadati</taxon>
        <taxon>Pseudomonadota</taxon>
        <taxon>Gammaproteobacteria</taxon>
        <taxon>Cellvibrionales</taxon>
        <taxon>Spongiibacteraceae</taxon>
        <taxon>BD1-7 clade</taxon>
    </lineage>
</organism>
<evidence type="ECO:0000256" key="5">
    <source>
        <dbReference type="ARBA" id="ARBA00022847"/>
    </source>
</evidence>
<feature type="transmembrane region" description="Helical" evidence="8">
    <location>
        <begin position="312"/>
        <end position="333"/>
    </location>
</feature>
<dbReference type="EMBL" id="CACSII010000018">
    <property type="protein sequence ID" value="CAA0116386.1"/>
    <property type="molecule type" value="Genomic_DNA"/>
</dbReference>
<feature type="transmembrane region" description="Helical" evidence="8">
    <location>
        <begin position="339"/>
        <end position="362"/>
    </location>
</feature>
<dbReference type="EMBL" id="CACSII010000005">
    <property type="protein sequence ID" value="CAA0097119.1"/>
    <property type="molecule type" value="Genomic_DNA"/>
</dbReference>
<dbReference type="PANTHER" id="PTHR43528">
    <property type="entry name" value="ALPHA-KETOGLUTARATE PERMEASE"/>
    <property type="match status" value="1"/>
</dbReference>
<comment type="subcellular location">
    <subcellularLocation>
        <location evidence="1">Cell membrane</location>
        <topology evidence="1">Multi-pass membrane protein</topology>
    </subcellularLocation>
</comment>
<dbReference type="InterPro" id="IPR036259">
    <property type="entry name" value="MFS_trans_sf"/>
</dbReference>
<keyword evidence="5" id="KW-0769">Symport</keyword>
<feature type="transmembrane region" description="Helical" evidence="8">
    <location>
        <begin position="244"/>
        <end position="265"/>
    </location>
</feature>
<dbReference type="InterPro" id="IPR020846">
    <property type="entry name" value="MFS_dom"/>
</dbReference>
<evidence type="ECO:0000313" key="11">
    <source>
        <dbReference type="EMBL" id="CAA0116386.1"/>
    </source>
</evidence>
<feature type="transmembrane region" description="Helical" evidence="8">
    <location>
        <begin position="117"/>
        <end position="136"/>
    </location>
</feature>